<keyword evidence="7" id="KW-0175">Coiled coil</keyword>
<dbReference type="OrthoDB" id="9788090at2"/>
<feature type="modified residue" description="4-aspartylphosphate" evidence="6">
    <location>
        <position position="55"/>
    </location>
</feature>
<keyword evidence="2" id="KW-0902">Two-component regulatory system</keyword>
<keyword evidence="5" id="KW-0804">Transcription</keyword>
<evidence type="ECO:0000256" key="1">
    <source>
        <dbReference type="ARBA" id="ARBA00022553"/>
    </source>
</evidence>
<dbReference type="GO" id="GO:0005829">
    <property type="term" value="C:cytosol"/>
    <property type="evidence" value="ECO:0007669"/>
    <property type="project" value="TreeGrafter"/>
</dbReference>
<organism evidence="9 10">
    <name type="scientific">Desulfarculus baarsii (strain ATCC 33931 / DSM 2075 / LMG 7858 / VKM B-1802 / 2st14)</name>
    <dbReference type="NCBI Taxonomy" id="644282"/>
    <lineage>
        <taxon>Bacteria</taxon>
        <taxon>Pseudomonadati</taxon>
        <taxon>Thermodesulfobacteriota</taxon>
        <taxon>Desulfarculia</taxon>
        <taxon>Desulfarculales</taxon>
        <taxon>Desulfarculaceae</taxon>
        <taxon>Desulfarculus</taxon>
    </lineage>
</organism>
<dbReference type="GO" id="GO:0006355">
    <property type="term" value="P:regulation of DNA-templated transcription"/>
    <property type="evidence" value="ECO:0007669"/>
    <property type="project" value="TreeGrafter"/>
</dbReference>
<dbReference type="PROSITE" id="PS50110">
    <property type="entry name" value="RESPONSE_REGULATORY"/>
    <property type="match status" value="1"/>
</dbReference>
<dbReference type="Gene3D" id="3.40.50.2300">
    <property type="match status" value="1"/>
</dbReference>
<dbReference type="FunFam" id="3.40.50.2300:FF:000018">
    <property type="entry name" value="DNA-binding transcriptional regulator NtrC"/>
    <property type="match status" value="1"/>
</dbReference>
<dbReference type="KEGG" id="dbr:Deba_0056"/>
<proteinExistence type="predicted"/>
<evidence type="ECO:0000256" key="6">
    <source>
        <dbReference type="PROSITE-ProRule" id="PRU00169"/>
    </source>
</evidence>
<dbReference type="SMART" id="SM00448">
    <property type="entry name" value="REC"/>
    <property type="match status" value="1"/>
</dbReference>
<dbReference type="Proteomes" id="UP000009047">
    <property type="component" value="Chromosome"/>
</dbReference>
<feature type="coiled-coil region" evidence="7">
    <location>
        <begin position="109"/>
        <end position="136"/>
    </location>
</feature>
<dbReference type="SUPFAM" id="SSF52172">
    <property type="entry name" value="CheY-like"/>
    <property type="match status" value="1"/>
</dbReference>
<protein>
    <submittedName>
        <fullName evidence="9">Response regulator receiver protein</fullName>
    </submittedName>
</protein>
<keyword evidence="10" id="KW-1185">Reference proteome</keyword>
<dbReference type="InterPro" id="IPR039420">
    <property type="entry name" value="WalR-like"/>
</dbReference>
<dbReference type="HOGENOM" id="CLU_000445_69_8_7"/>
<accession>E1QDB6</accession>
<evidence type="ECO:0000256" key="7">
    <source>
        <dbReference type="SAM" id="Coils"/>
    </source>
</evidence>
<keyword evidence="1 6" id="KW-0597">Phosphoprotein</keyword>
<sequence length="145" mass="16214">MKIPIYILIVDDEPDFVDMLAMRLGDEGNKVRTALDGKSGLALLDEWDADVVILDIKMPGMDGMQVLKEIKQKHPIVEVILLTGHGTIDTAVEGLKSGAYDYLLKPANHQELLDKLEQARKRKAEHEERIRQAEALALVRRTGGM</sequence>
<dbReference type="InterPro" id="IPR011006">
    <property type="entry name" value="CheY-like_superfamily"/>
</dbReference>
<evidence type="ECO:0000313" key="10">
    <source>
        <dbReference type="Proteomes" id="UP000009047"/>
    </source>
</evidence>
<dbReference type="GO" id="GO:0032993">
    <property type="term" value="C:protein-DNA complex"/>
    <property type="evidence" value="ECO:0007669"/>
    <property type="project" value="TreeGrafter"/>
</dbReference>
<name>E1QDB6_DESB2</name>
<evidence type="ECO:0000256" key="2">
    <source>
        <dbReference type="ARBA" id="ARBA00023012"/>
    </source>
</evidence>
<dbReference type="eggNOG" id="COG2204">
    <property type="taxonomic scope" value="Bacteria"/>
</dbReference>
<evidence type="ECO:0000313" key="9">
    <source>
        <dbReference type="EMBL" id="ADK83435.1"/>
    </source>
</evidence>
<keyword evidence="4" id="KW-0238">DNA-binding</keyword>
<dbReference type="STRING" id="644282.Deba_0056"/>
<dbReference type="AlphaFoldDB" id="E1QDB6"/>
<dbReference type="PANTHER" id="PTHR48111:SF40">
    <property type="entry name" value="PHOSPHATE REGULON TRANSCRIPTIONAL REGULATORY PROTEIN PHOB"/>
    <property type="match status" value="1"/>
</dbReference>
<evidence type="ECO:0000256" key="5">
    <source>
        <dbReference type="ARBA" id="ARBA00023163"/>
    </source>
</evidence>
<evidence type="ECO:0000256" key="4">
    <source>
        <dbReference type="ARBA" id="ARBA00023125"/>
    </source>
</evidence>
<feature type="domain" description="Response regulatory" evidence="8">
    <location>
        <begin position="6"/>
        <end position="120"/>
    </location>
</feature>
<dbReference type="RefSeq" id="WP_013256891.1">
    <property type="nucleotide sequence ID" value="NC_014365.1"/>
</dbReference>
<evidence type="ECO:0000259" key="8">
    <source>
        <dbReference type="PROSITE" id="PS50110"/>
    </source>
</evidence>
<keyword evidence="3" id="KW-0805">Transcription regulation</keyword>
<dbReference type="GO" id="GO:0000156">
    <property type="term" value="F:phosphorelay response regulator activity"/>
    <property type="evidence" value="ECO:0007669"/>
    <property type="project" value="TreeGrafter"/>
</dbReference>
<dbReference type="PANTHER" id="PTHR48111">
    <property type="entry name" value="REGULATOR OF RPOS"/>
    <property type="match status" value="1"/>
</dbReference>
<dbReference type="InterPro" id="IPR001789">
    <property type="entry name" value="Sig_transdc_resp-reg_receiver"/>
</dbReference>
<dbReference type="GO" id="GO:0000976">
    <property type="term" value="F:transcription cis-regulatory region binding"/>
    <property type="evidence" value="ECO:0007669"/>
    <property type="project" value="TreeGrafter"/>
</dbReference>
<evidence type="ECO:0000256" key="3">
    <source>
        <dbReference type="ARBA" id="ARBA00023015"/>
    </source>
</evidence>
<gene>
    <name evidence="9" type="ordered locus">Deba_0056</name>
</gene>
<reference evidence="9 10" key="1">
    <citation type="journal article" date="2010" name="Stand. Genomic Sci.">
        <title>Complete genome sequence of Desulfarculus baarsii type strain (2st14).</title>
        <authorList>
            <person name="Sun H."/>
            <person name="Spring S."/>
            <person name="Lapidus A."/>
            <person name="Davenport K."/>
            <person name="Del Rio T.G."/>
            <person name="Tice H."/>
            <person name="Nolan M."/>
            <person name="Copeland A."/>
            <person name="Cheng J.F."/>
            <person name="Lucas S."/>
            <person name="Tapia R."/>
            <person name="Goodwin L."/>
            <person name="Pitluck S."/>
            <person name="Ivanova N."/>
            <person name="Pagani I."/>
            <person name="Mavromatis K."/>
            <person name="Ovchinnikova G."/>
            <person name="Pati A."/>
            <person name="Chen A."/>
            <person name="Palaniappan K."/>
            <person name="Hauser L."/>
            <person name="Chang Y.J."/>
            <person name="Jeffries C.D."/>
            <person name="Detter J.C."/>
            <person name="Han C."/>
            <person name="Rohde M."/>
            <person name="Brambilla E."/>
            <person name="Goker M."/>
            <person name="Woyke T."/>
            <person name="Bristow J."/>
            <person name="Eisen J.A."/>
            <person name="Markowitz V."/>
            <person name="Hugenholtz P."/>
            <person name="Kyrpides N.C."/>
            <person name="Klenk H.P."/>
            <person name="Land M."/>
        </authorList>
    </citation>
    <scope>NUCLEOTIDE SEQUENCE [LARGE SCALE GENOMIC DNA]</scope>
    <source>
        <strain evidence="10">ATCC 33931 / DSM 2075 / LMG 7858 / VKM B-1802 / 2st14</strain>
    </source>
</reference>
<dbReference type="EMBL" id="CP002085">
    <property type="protein sequence ID" value="ADK83435.1"/>
    <property type="molecule type" value="Genomic_DNA"/>
</dbReference>
<dbReference type="Pfam" id="PF00072">
    <property type="entry name" value="Response_reg"/>
    <property type="match status" value="1"/>
</dbReference>